<evidence type="ECO:0000313" key="6">
    <source>
        <dbReference type="Proteomes" id="UP000011666"/>
    </source>
</evidence>
<keyword evidence="6" id="KW-1185">Reference proteome</keyword>
<dbReference type="GO" id="GO:0050661">
    <property type="term" value="F:NADP binding"/>
    <property type="evidence" value="ECO:0007669"/>
    <property type="project" value="TreeGrafter"/>
</dbReference>
<dbReference type="InterPro" id="IPR022893">
    <property type="entry name" value="Shikimate_DH_fam"/>
</dbReference>
<comment type="pathway">
    <text evidence="1">Metabolic intermediate biosynthesis; chorismate biosynthesis; chorismate from D-erythrose 4-phosphate and phosphoenolpyruvate: step 4/7.</text>
</comment>
<dbReference type="NCBIfam" id="TIGR01809">
    <property type="entry name" value="Shik-DH-AROM"/>
    <property type="match status" value="1"/>
</dbReference>
<accession>M0QK32</accession>
<organism evidence="5 6">
    <name type="scientific">Gordonia soli NBRC 108243</name>
    <dbReference type="NCBI Taxonomy" id="1223545"/>
    <lineage>
        <taxon>Bacteria</taxon>
        <taxon>Bacillati</taxon>
        <taxon>Actinomycetota</taxon>
        <taxon>Actinomycetes</taxon>
        <taxon>Mycobacteriales</taxon>
        <taxon>Gordoniaceae</taxon>
        <taxon>Gordonia</taxon>
    </lineage>
</organism>
<dbReference type="Pfam" id="PF18317">
    <property type="entry name" value="SDH_C"/>
    <property type="match status" value="1"/>
</dbReference>
<dbReference type="InterPro" id="IPR041121">
    <property type="entry name" value="SDH_C"/>
</dbReference>
<sequence>MTESIRALAIPGPRKAAVLGSPISHSRSPDLHAAAYLALGLVGWTYERIECSAEELPGVVDGLDDIYVGLSVTMPGKLAALAHAARATERSRLVGSANTLVRTADGWVADCTDIDGMTGALDELGVEAATNPRAVVVGAGGTALPTVAALVDSGFTSIRVVARDAGRAQPVLDLADRLGVVASVTGFAPTLELAGAVADSGVVVSTVPATAAEPLIGALSAASHLVDVIYDPWPTPLAAAVSERGGGVVGGLVMLLNQAYRQVELFTGEPAPRAAMADVVGVR</sequence>
<protein>
    <submittedName>
        <fullName evidence="5">Shikimate dehydrogenase</fullName>
    </submittedName>
</protein>
<dbReference type="GO" id="GO:0005829">
    <property type="term" value="C:cytosol"/>
    <property type="evidence" value="ECO:0007669"/>
    <property type="project" value="TreeGrafter"/>
</dbReference>
<dbReference type="STRING" id="1223545.GS4_18_00970"/>
<evidence type="ECO:0000259" key="4">
    <source>
        <dbReference type="Pfam" id="PF18317"/>
    </source>
</evidence>
<reference evidence="5 6" key="1">
    <citation type="submission" date="2013-01" db="EMBL/GenBank/DDBJ databases">
        <title>Whole genome shotgun sequence of Gordonia soli NBRC 108243.</title>
        <authorList>
            <person name="Isaki-Nakamura S."/>
            <person name="Hosoyama A."/>
            <person name="Tsuchikane K."/>
            <person name="Ando Y."/>
            <person name="Baba S."/>
            <person name="Ohji S."/>
            <person name="Hamada M."/>
            <person name="Tamura T."/>
            <person name="Yamazoe A."/>
            <person name="Yamazaki S."/>
            <person name="Fujita N."/>
        </authorList>
    </citation>
    <scope>NUCLEOTIDE SEQUENCE [LARGE SCALE GENOMIC DNA]</scope>
    <source>
        <strain evidence="5 6">NBRC 108243</strain>
    </source>
</reference>
<keyword evidence="2" id="KW-0028">Amino-acid biosynthesis</keyword>
<evidence type="ECO:0000256" key="2">
    <source>
        <dbReference type="ARBA" id="ARBA00023141"/>
    </source>
</evidence>
<dbReference type="GO" id="GO:0009423">
    <property type="term" value="P:chorismate biosynthetic process"/>
    <property type="evidence" value="ECO:0007669"/>
    <property type="project" value="TreeGrafter"/>
</dbReference>
<dbReference type="Gene3D" id="3.40.50.720">
    <property type="entry name" value="NAD(P)-binding Rossmann-like Domain"/>
    <property type="match status" value="1"/>
</dbReference>
<dbReference type="PANTHER" id="PTHR21089">
    <property type="entry name" value="SHIKIMATE DEHYDROGENASE"/>
    <property type="match status" value="1"/>
</dbReference>
<dbReference type="NCBIfam" id="NF001311">
    <property type="entry name" value="PRK00258.1-3"/>
    <property type="match status" value="1"/>
</dbReference>
<dbReference type="Gene3D" id="3.40.50.10860">
    <property type="entry name" value="Leucine Dehydrogenase, chain A, domain 1"/>
    <property type="match status" value="1"/>
</dbReference>
<dbReference type="GO" id="GO:0009073">
    <property type="term" value="P:aromatic amino acid family biosynthetic process"/>
    <property type="evidence" value="ECO:0007669"/>
    <property type="project" value="UniProtKB-KW"/>
</dbReference>
<evidence type="ECO:0000313" key="5">
    <source>
        <dbReference type="EMBL" id="GAC68809.1"/>
    </source>
</evidence>
<keyword evidence="2" id="KW-0057">Aromatic amino acid biosynthesis</keyword>
<dbReference type="Proteomes" id="UP000011666">
    <property type="component" value="Unassembled WGS sequence"/>
</dbReference>
<dbReference type="PANTHER" id="PTHR21089:SF1">
    <property type="entry name" value="BIFUNCTIONAL 3-DEHYDROQUINATE DEHYDRATASE_SHIKIMATE DEHYDROGENASE, CHLOROPLASTIC"/>
    <property type="match status" value="1"/>
</dbReference>
<dbReference type="GO" id="GO:0019632">
    <property type="term" value="P:shikimate metabolic process"/>
    <property type="evidence" value="ECO:0007669"/>
    <property type="project" value="TreeGrafter"/>
</dbReference>
<dbReference type="EMBL" id="BANX01000018">
    <property type="protein sequence ID" value="GAC68809.1"/>
    <property type="molecule type" value="Genomic_DNA"/>
</dbReference>
<dbReference type="InterPro" id="IPR036291">
    <property type="entry name" value="NAD(P)-bd_dom_sf"/>
</dbReference>
<dbReference type="AlphaFoldDB" id="M0QK32"/>
<feature type="domain" description="Shikimate dehydrogenase substrate binding N-terminal" evidence="3">
    <location>
        <begin position="18"/>
        <end position="100"/>
    </location>
</feature>
<dbReference type="InterPro" id="IPR013708">
    <property type="entry name" value="Shikimate_DH-bd_N"/>
</dbReference>
<dbReference type="SUPFAM" id="SSF51735">
    <property type="entry name" value="NAD(P)-binding Rossmann-fold domains"/>
    <property type="match status" value="1"/>
</dbReference>
<dbReference type="SUPFAM" id="SSF53223">
    <property type="entry name" value="Aminoacid dehydrogenase-like, N-terminal domain"/>
    <property type="match status" value="1"/>
</dbReference>
<feature type="domain" description="SDH C-terminal" evidence="4">
    <location>
        <begin position="251"/>
        <end position="280"/>
    </location>
</feature>
<dbReference type="RefSeq" id="WP_007621268.1">
    <property type="nucleotide sequence ID" value="NZ_BANX01000018.1"/>
</dbReference>
<dbReference type="InterPro" id="IPR010110">
    <property type="entry name" value="Shikimate_DH_AroM-type"/>
</dbReference>
<dbReference type="InterPro" id="IPR046346">
    <property type="entry name" value="Aminoacid_DH-like_N_sf"/>
</dbReference>
<gene>
    <name evidence="5" type="primary">aroE</name>
    <name evidence="5" type="ORF">GS4_18_00970</name>
</gene>
<dbReference type="Pfam" id="PF08501">
    <property type="entry name" value="Shikimate_dh_N"/>
    <property type="match status" value="1"/>
</dbReference>
<evidence type="ECO:0000259" key="3">
    <source>
        <dbReference type="Pfam" id="PF08501"/>
    </source>
</evidence>
<dbReference type="GO" id="GO:0004764">
    <property type="term" value="F:shikimate 3-dehydrogenase (NADP+) activity"/>
    <property type="evidence" value="ECO:0007669"/>
    <property type="project" value="InterPro"/>
</dbReference>
<dbReference type="eggNOG" id="COG0169">
    <property type="taxonomic scope" value="Bacteria"/>
</dbReference>
<proteinExistence type="predicted"/>
<name>M0QK32_9ACTN</name>
<dbReference type="OrthoDB" id="9776868at2"/>
<comment type="caution">
    <text evidence="5">The sequence shown here is derived from an EMBL/GenBank/DDBJ whole genome shotgun (WGS) entry which is preliminary data.</text>
</comment>
<evidence type="ECO:0000256" key="1">
    <source>
        <dbReference type="ARBA" id="ARBA00004871"/>
    </source>
</evidence>